<evidence type="ECO:0000313" key="2">
    <source>
        <dbReference type="Proteomes" id="UP000266723"/>
    </source>
</evidence>
<evidence type="ECO:0000313" key="1">
    <source>
        <dbReference type="EMBL" id="KAF3568620.1"/>
    </source>
</evidence>
<keyword evidence="2" id="KW-1185">Reference proteome</keyword>
<dbReference type="EMBL" id="QGKV02000759">
    <property type="protein sequence ID" value="KAF3568620.1"/>
    <property type="molecule type" value="Genomic_DNA"/>
</dbReference>
<gene>
    <name evidence="1" type="ORF">DY000_02017498</name>
</gene>
<proteinExistence type="predicted"/>
<sequence>MDWCNERRNEALFLRFSEMARCKVSRRRLCYPKEGPLRVKRGGDLHSCTGDVVKVQFSLYGSSSPLSICFLALSVLSHHCRPESFCLELLFPFICWIRDCLALPLRLPCPEESCLMLLILVEFLRD</sequence>
<accession>A0ABQ7DC35</accession>
<reference evidence="1 2" key="1">
    <citation type="journal article" date="2020" name="BMC Genomics">
        <title>Intraspecific diversification of the crop wild relative Brassica cretica Lam. using demographic model selection.</title>
        <authorList>
            <person name="Kioukis A."/>
            <person name="Michalopoulou V.A."/>
            <person name="Briers L."/>
            <person name="Pirintsos S."/>
            <person name="Studholme D.J."/>
            <person name="Pavlidis P."/>
            <person name="Sarris P.F."/>
        </authorList>
    </citation>
    <scope>NUCLEOTIDE SEQUENCE [LARGE SCALE GENOMIC DNA]</scope>
    <source>
        <strain evidence="2">cv. PFS-1207/04</strain>
    </source>
</reference>
<protein>
    <submittedName>
        <fullName evidence="1">Uncharacterized protein</fullName>
    </submittedName>
</protein>
<comment type="caution">
    <text evidence="1">The sequence shown here is derived from an EMBL/GenBank/DDBJ whole genome shotgun (WGS) entry which is preliminary data.</text>
</comment>
<dbReference type="Proteomes" id="UP000266723">
    <property type="component" value="Unassembled WGS sequence"/>
</dbReference>
<organism evidence="1 2">
    <name type="scientific">Brassica cretica</name>
    <name type="common">Mustard</name>
    <dbReference type="NCBI Taxonomy" id="69181"/>
    <lineage>
        <taxon>Eukaryota</taxon>
        <taxon>Viridiplantae</taxon>
        <taxon>Streptophyta</taxon>
        <taxon>Embryophyta</taxon>
        <taxon>Tracheophyta</taxon>
        <taxon>Spermatophyta</taxon>
        <taxon>Magnoliopsida</taxon>
        <taxon>eudicotyledons</taxon>
        <taxon>Gunneridae</taxon>
        <taxon>Pentapetalae</taxon>
        <taxon>rosids</taxon>
        <taxon>malvids</taxon>
        <taxon>Brassicales</taxon>
        <taxon>Brassicaceae</taxon>
        <taxon>Brassiceae</taxon>
        <taxon>Brassica</taxon>
    </lineage>
</organism>
<name>A0ABQ7DC35_BRACR</name>